<organism evidence="2 3">
    <name type="scientific">Bradyrhizobium nanningense</name>
    <dbReference type="NCBI Taxonomy" id="1325118"/>
    <lineage>
        <taxon>Bacteria</taxon>
        <taxon>Pseudomonadati</taxon>
        <taxon>Pseudomonadota</taxon>
        <taxon>Alphaproteobacteria</taxon>
        <taxon>Hyphomicrobiales</taxon>
        <taxon>Nitrobacteraceae</taxon>
        <taxon>Bradyrhizobium</taxon>
    </lineage>
</organism>
<name>A0A4Q0S874_9BRAD</name>
<evidence type="ECO:0000313" key="3">
    <source>
        <dbReference type="Proteomes" id="UP000289546"/>
    </source>
</evidence>
<evidence type="ECO:0000313" key="2">
    <source>
        <dbReference type="EMBL" id="RXH31436.1"/>
    </source>
</evidence>
<proteinExistence type="predicted"/>
<dbReference type="AlphaFoldDB" id="A0A4Q0S874"/>
<dbReference type="SUPFAM" id="SSF55729">
    <property type="entry name" value="Acyl-CoA N-acyltransferases (Nat)"/>
    <property type="match status" value="1"/>
</dbReference>
<keyword evidence="3" id="KW-1185">Reference proteome</keyword>
<dbReference type="OrthoDB" id="9808687at2"/>
<dbReference type="EMBL" id="LBJQ01000059">
    <property type="protein sequence ID" value="RXH31436.1"/>
    <property type="molecule type" value="Genomic_DNA"/>
</dbReference>
<evidence type="ECO:0000259" key="1">
    <source>
        <dbReference type="Pfam" id="PF13480"/>
    </source>
</evidence>
<dbReference type="Proteomes" id="UP000289546">
    <property type="component" value="Unassembled WGS sequence"/>
</dbReference>
<dbReference type="InterPro" id="IPR016181">
    <property type="entry name" value="Acyl_CoA_acyltransferase"/>
</dbReference>
<comment type="caution">
    <text evidence="2">The sequence shown here is derived from an EMBL/GenBank/DDBJ whole genome shotgun (WGS) entry which is preliminary data.</text>
</comment>
<dbReference type="RefSeq" id="WP_128917971.1">
    <property type="nucleotide sequence ID" value="NZ_LBJC01000026.1"/>
</dbReference>
<gene>
    <name evidence="2" type="ORF">XH99_10870</name>
</gene>
<accession>A0A4Q0S874</accession>
<protein>
    <recommendedName>
        <fullName evidence="1">BioF2-like acetyltransferase domain-containing protein</fullName>
    </recommendedName>
</protein>
<dbReference type="InterPro" id="IPR038740">
    <property type="entry name" value="BioF2-like_GNAT_dom"/>
</dbReference>
<feature type="domain" description="BioF2-like acetyltransferase" evidence="1">
    <location>
        <begin position="170"/>
        <end position="279"/>
    </location>
</feature>
<sequence length="311" mass="34758">MISVRSYSAQDEAAWNGIVLQSRTGNFLHLRSYMDYHSDRFVDQSLIVLQNGEPCAVFPASLHGDTISSHGGLTYGGLLATTDMRAQSTLEAFEKIASHYASAGRDKMIYKAVPHVFHRYPSEEDLYALFRMGARLQRRDISSVVEIGKAPKYSKGRKWTINKARKANLVVAASDQLDAFHELLCEQASDRGRQVVHTLHELQLLKSRFPDQIVLYEARADGQLQAGALIFDFGSSVHTQYLGSSELGRVNGALDLIISELVNNQYADRRYFSFGISTEQSGRFLNEGLVAQKEGFGGRGIVHDFYEVDLK</sequence>
<dbReference type="Pfam" id="PF13480">
    <property type="entry name" value="Acetyltransf_6"/>
    <property type="match status" value="1"/>
</dbReference>
<reference evidence="2 3" key="1">
    <citation type="submission" date="2015-04" db="EMBL/GenBank/DDBJ databases">
        <title>Comparative genomics of rhizobia nodulating Arachis hypogaea in China.</title>
        <authorList>
            <person name="Li Y."/>
        </authorList>
    </citation>
    <scope>NUCLEOTIDE SEQUENCE [LARGE SCALE GENOMIC DNA]</scope>
    <source>
        <strain evidence="2 3">CCBAU 51757</strain>
    </source>
</reference>
<dbReference type="Gene3D" id="3.40.630.30">
    <property type="match status" value="1"/>
</dbReference>